<dbReference type="Gramene" id="PVH37328">
    <property type="protein sequence ID" value="PVH37328"/>
    <property type="gene ID" value="PAHAL_6G288500"/>
</dbReference>
<dbReference type="AlphaFoldDB" id="A0A2T8II15"/>
<dbReference type="Proteomes" id="UP000243499">
    <property type="component" value="Chromosome 6"/>
</dbReference>
<evidence type="ECO:0000313" key="1">
    <source>
        <dbReference type="EMBL" id="PVH37328.1"/>
    </source>
</evidence>
<accession>A0A2T8II15</accession>
<reference evidence="1" key="1">
    <citation type="submission" date="2018-04" db="EMBL/GenBank/DDBJ databases">
        <title>WGS assembly of Panicum hallii.</title>
        <authorList>
            <person name="Lovell J."/>
            <person name="Jenkins J."/>
            <person name="Lowry D."/>
            <person name="Mamidi S."/>
            <person name="Sreedasyam A."/>
            <person name="Weng X."/>
            <person name="Barry K."/>
            <person name="Bonette J."/>
            <person name="Campitelli B."/>
            <person name="Daum C."/>
            <person name="Gordon S."/>
            <person name="Gould B."/>
            <person name="Lipzen A."/>
            <person name="Macqueen A."/>
            <person name="Palacio-Mejia J."/>
            <person name="Plott C."/>
            <person name="Shakirov E."/>
            <person name="Shu S."/>
            <person name="Yoshinaga Y."/>
            <person name="Zane M."/>
            <person name="Rokhsar D."/>
            <person name="Grimwood J."/>
            <person name="Schmutz J."/>
            <person name="Juenger T."/>
        </authorList>
    </citation>
    <scope>NUCLEOTIDE SEQUENCE [LARGE SCALE GENOMIC DNA]</scope>
    <source>
        <strain evidence="1">FIL2</strain>
    </source>
</reference>
<proteinExistence type="predicted"/>
<name>A0A2T8II15_9POAL</name>
<protein>
    <submittedName>
        <fullName evidence="1">Uncharacterized protein</fullName>
    </submittedName>
</protein>
<organism evidence="1">
    <name type="scientific">Panicum hallii</name>
    <dbReference type="NCBI Taxonomy" id="206008"/>
    <lineage>
        <taxon>Eukaryota</taxon>
        <taxon>Viridiplantae</taxon>
        <taxon>Streptophyta</taxon>
        <taxon>Embryophyta</taxon>
        <taxon>Tracheophyta</taxon>
        <taxon>Spermatophyta</taxon>
        <taxon>Magnoliopsida</taxon>
        <taxon>Liliopsida</taxon>
        <taxon>Poales</taxon>
        <taxon>Poaceae</taxon>
        <taxon>PACMAD clade</taxon>
        <taxon>Panicoideae</taxon>
        <taxon>Panicodae</taxon>
        <taxon>Paniceae</taxon>
        <taxon>Panicinae</taxon>
        <taxon>Panicum</taxon>
        <taxon>Panicum sect. Panicum</taxon>
    </lineage>
</organism>
<dbReference type="EMBL" id="CM008051">
    <property type="protein sequence ID" value="PVH37328.1"/>
    <property type="molecule type" value="Genomic_DNA"/>
</dbReference>
<sequence length="110" mass="12124">MLMGKICDVADGRPGGTRPGTPARRRIRFTPAASKLPLQIQGADAMSSPPIRFTHVEPKESLHLHCKGSGSFFASKYMKLMFAGWKYLSTTDVSFSSLIVSTRVVKHWVS</sequence>
<gene>
    <name evidence="1" type="ORF">PAHAL_6G288500</name>
</gene>